<accession>X4Y7U3</accession>
<organism evidence="1 2">
    <name type="scientific">Lactococcus phage P092</name>
    <dbReference type="NCBI Taxonomy" id="1476887"/>
    <lineage>
        <taxon>Viruses</taxon>
        <taxon>Duplodnaviria</taxon>
        <taxon>Heunggongvirae</taxon>
        <taxon>Uroviricota</taxon>
        <taxon>Caudoviricetes</taxon>
        <taxon>Nevevirus</taxon>
        <taxon>Nevevirus P092</taxon>
    </lineage>
</organism>
<protein>
    <submittedName>
        <fullName evidence="1">Uncharacterized protein</fullName>
    </submittedName>
</protein>
<dbReference type="GeneID" id="19526921"/>
<dbReference type="RefSeq" id="YP_009035106.1">
    <property type="nucleotide sequence ID" value="NC_024203.1"/>
</dbReference>
<dbReference type="EMBL" id="KJ489011">
    <property type="protein sequence ID" value="AHV83086.1"/>
    <property type="molecule type" value="Genomic_DNA"/>
</dbReference>
<keyword evidence="2" id="KW-1185">Reference proteome</keyword>
<gene>
    <name evidence="1" type="ORF">P092_0045</name>
</gene>
<evidence type="ECO:0000313" key="1">
    <source>
        <dbReference type="EMBL" id="AHV83086.1"/>
    </source>
</evidence>
<evidence type="ECO:0000313" key="2">
    <source>
        <dbReference type="Proteomes" id="UP000019789"/>
    </source>
</evidence>
<sequence length="85" mass="9899">MQYNVEYRTKDHSLGYVMAITDQTTFKQLINFIGDYEKPLGLLNYNLLNMIAENDVLYIYLSKLTGRYSIVKNLSTLPELEGEQK</sequence>
<name>X4Y7U3_9CAUD</name>
<dbReference type="Proteomes" id="UP000019789">
    <property type="component" value="Segment"/>
</dbReference>
<proteinExistence type="predicted"/>
<dbReference type="KEGG" id="vg:19526921"/>
<reference evidence="1 2" key="1">
    <citation type="submission" date="2014-02" db="EMBL/GenBank/DDBJ databases">
        <title>Complete genome sequences of four novel Lactococcus lactis phages distantly related to the rare 1706 phage species.</title>
        <authorList>
            <person name="Kot W."/>
            <person name="Neve H."/>
            <person name="Vogensen F.K."/>
            <person name="Heller K.J."/>
            <person name="Hansen L.H."/>
        </authorList>
    </citation>
    <scope>NUCLEOTIDE SEQUENCE [LARGE SCALE GENOMIC DNA]</scope>
</reference>